<feature type="coiled-coil region" evidence="1">
    <location>
        <begin position="139"/>
        <end position="176"/>
    </location>
</feature>
<dbReference type="CDD" id="cd00038">
    <property type="entry name" value="CAP_ED"/>
    <property type="match status" value="1"/>
</dbReference>
<accession>A0A4R3JW61</accession>
<dbReference type="SMART" id="SM00100">
    <property type="entry name" value="cNMP"/>
    <property type="match status" value="1"/>
</dbReference>
<dbReference type="Proteomes" id="UP000295135">
    <property type="component" value="Unassembled WGS sequence"/>
</dbReference>
<comment type="caution">
    <text evidence="3">The sequence shown here is derived from an EMBL/GenBank/DDBJ whole genome shotgun (WGS) entry which is preliminary data.</text>
</comment>
<dbReference type="PRINTS" id="PR00103">
    <property type="entry name" value="CAMPKINASE"/>
</dbReference>
<dbReference type="GO" id="GO:0005829">
    <property type="term" value="C:cytosol"/>
    <property type="evidence" value="ECO:0007669"/>
    <property type="project" value="TreeGrafter"/>
</dbReference>
<dbReference type="Gene3D" id="2.60.120.10">
    <property type="entry name" value="Jelly Rolls"/>
    <property type="match status" value="1"/>
</dbReference>
<dbReference type="InterPro" id="IPR014710">
    <property type="entry name" value="RmlC-like_jellyroll"/>
</dbReference>
<dbReference type="InterPro" id="IPR018490">
    <property type="entry name" value="cNMP-bd_dom_sf"/>
</dbReference>
<organism evidence="3 4">
    <name type="scientific">Sulfuritortus calidifontis</name>
    <dbReference type="NCBI Taxonomy" id="1914471"/>
    <lineage>
        <taxon>Bacteria</taxon>
        <taxon>Pseudomonadati</taxon>
        <taxon>Pseudomonadota</taxon>
        <taxon>Betaproteobacteria</taxon>
        <taxon>Nitrosomonadales</taxon>
        <taxon>Thiobacillaceae</taxon>
        <taxon>Sulfuritortus</taxon>
    </lineage>
</organism>
<keyword evidence="1" id="KW-0175">Coiled coil</keyword>
<evidence type="ECO:0000256" key="1">
    <source>
        <dbReference type="SAM" id="Coils"/>
    </source>
</evidence>
<dbReference type="PROSITE" id="PS50042">
    <property type="entry name" value="CNMP_BINDING_3"/>
    <property type="match status" value="1"/>
</dbReference>
<proteinExistence type="predicted"/>
<dbReference type="Pfam" id="PF00027">
    <property type="entry name" value="cNMP_binding"/>
    <property type="match status" value="1"/>
</dbReference>
<dbReference type="RefSeq" id="WP_165919126.1">
    <property type="nucleotide sequence ID" value="NZ_AP018721.1"/>
</dbReference>
<evidence type="ECO:0000259" key="2">
    <source>
        <dbReference type="PROSITE" id="PS50042"/>
    </source>
</evidence>
<reference evidence="3 4" key="1">
    <citation type="submission" date="2019-03" db="EMBL/GenBank/DDBJ databases">
        <title>Genomic Encyclopedia of Type Strains, Phase IV (KMG-IV): sequencing the most valuable type-strain genomes for metagenomic binning, comparative biology and taxonomic classification.</title>
        <authorList>
            <person name="Goeker M."/>
        </authorList>
    </citation>
    <scope>NUCLEOTIDE SEQUENCE [LARGE SCALE GENOMIC DNA]</scope>
    <source>
        <strain evidence="3 4">DSM 103923</strain>
    </source>
</reference>
<dbReference type="PANTHER" id="PTHR11635:SF152">
    <property type="entry name" value="CAMP-DEPENDENT PROTEIN KINASE TYPE I REGULATORY SUBUNIT-RELATED"/>
    <property type="match status" value="1"/>
</dbReference>
<dbReference type="AlphaFoldDB" id="A0A4R3JW61"/>
<dbReference type="PANTHER" id="PTHR11635">
    <property type="entry name" value="CAMP-DEPENDENT PROTEIN KINASE REGULATORY CHAIN"/>
    <property type="match status" value="1"/>
</dbReference>
<evidence type="ECO:0000313" key="4">
    <source>
        <dbReference type="Proteomes" id="UP000295135"/>
    </source>
</evidence>
<dbReference type="InterPro" id="IPR000595">
    <property type="entry name" value="cNMP-bd_dom"/>
</dbReference>
<dbReference type="PROSITE" id="PS00889">
    <property type="entry name" value="CNMP_BINDING_2"/>
    <property type="match status" value="1"/>
</dbReference>
<name>A0A4R3JW61_9PROT</name>
<dbReference type="InterPro" id="IPR050503">
    <property type="entry name" value="cAMP-dep_PK_reg_su-like"/>
</dbReference>
<dbReference type="InterPro" id="IPR018488">
    <property type="entry name" value="cNMP-bd_CS"/>
</dbReference>
<dbReference type="GO" id="GO:0005952">
    <property type="term" value="C:cAMP-dependent protein kinase complex"/>
    <property type="evidence" value="ECO:0007669"/>
    <property type="project" value="InterPro"/>
</dbReference>
<sequence length="179" mass="20483">MAQETKDLNTLLVRLFMAVPLFHELGKEDLLELIPLAQKVPFEAGDIVFNEGDEGESMYVAVSGRFEVYRWDDAQEKVPLAKIEPGEHFGEIALVENVRRTATVRALTPVLALRFTRSALEQRPVLAMKLYRNMTRILAKRLRSTNNEVMCQAKRARQAEKKIQEYEKELSHWAGKLGV</sequence>
<protein>
    <submittedName>
        <fullName evidence="3">CRP-like cAMP-binding protein</fullName>
    </submittedName>
</protein>
<dbReference type="EMBL" id="SLZY01000005">
    <property type="protein sequence ID" value="TCS72379.1"/>
    <property type="molecule type" value="Genomic_DNA"/>
</dbReference>
<keyword evidence="4" id="KW-1185">Reference proteome</keyword>
<evidence type="ECO:0000313" key="3">
    <source>
        <dbReference type="EMBL" id="TCS72379.1"/>
    </source>
</evidence>
<gene>
    <name evidence="3" type="ORF">EDC61_10533</name>
</gene>
<feature type="domain" description="Cyclic nucleotide-binding" evidence="2">
    <location>
        <begin position="21"/>
        <end position="122"/>
    </location>
</feature>
<dbReference type="SUPFAM" id="SSF51206">
    <property type="entry name" value="cAMP-binding domain-like"/>
    <property type="match status" value="1"/>
</dbReference>